<proteinExistence type="predicted"/>
<dbReference type="Gene3D" id="3.60.20.10">
    <property type="entry name" value="Glutamine Phosphoribosylpyrophosphate, subunit 1, domain 1"/>
    <property type="match status" value="1"/>
</dbReference>
<dbReference type="PIRSF" id="PIRSF009120">
    <property type="entry name" value="UCP009120_prtse"/>
    <property type="match status" value="1"/>
</dbReference>
<dbReference type="InterPro" id="IPR016545">
    <property type="entry name" value="UCP009120_prtse"/>
</dbReference>
<gene>
    <name evidence="1" type="ORF">GCM10011339_37810</name>
</gene>
<dbReference type="Pfam" id="PF00227">
    <property type="entry name" value="Proteasome"/>
    <property type="match status" value="1"/>
</dbReference>
<dbReference type="Proteomes" id="UP000647339">
    <property type="component" value="Unassembled WGS sequence"/>
</dbReference>
<name>A0ABQ1VAW2_9BACT</name>
<dbReference type="SUPFAM" id="SSF56235">
    <property type="entry name" value="N-terminal nucleophile aminohydrolases (Ntn hydrolases)"/>
    <property type="match status" value="1"/>
</dbReference>
<comment type="caution">
    <text evidence="1">The sequence shown here is derived from an EMBL/GenBank/DDBJ whole genome shotgun (WGS) entry which is preliminary data.</text>
</comment>
<evidence type="ECO:0000313" key="1">
    <source>
        <dbReference type="EMBL" id="GGF45755.1"/>
    </source>
</evidence>
<sequence length="247" mass="27997">MTFCLGIKTKHGIVGLSDTRITSGNETTTSKKVFVVNKKKHSFFVMTSGLRSVRDKAITYFTEVIQKQDDQFDKLYKTVNELGNQIKQVAKEDKKNLEEAGLDFNLHAIIGGQLQDDEEPKLYLLYPQGNWIEIRKGTPFVIIGNSGFGNPVLRRSITYDETLDFAIKSAFLAFDATRISANDVDFPIDTVTLSNNAFKIIEHRFEQQELIHISEFWNSRLKNAVSALPADTLQLAFQTNESPINER</sequence>
<dbReference type="RefSeq" id="WP_137404237.1">
    <property type="nucleotide sequence ID" value="NZ_BMIU01000023.1"/>
</dbReference>
<evidence type="ECO:0008006" key="3">
    <source>
        <dbReference type="Google" id="ProtNLM"/>
    </source>
</evidence>
<evidence type="ECO:0000313" key="2">
    <source>
        <dbReference type="Proteomes" id="UP000647339"/>
    </source>
</evidence>
<protein>
    <recommendedName>
        <fullName evidence="3">Peptidase</fullName>
    </recommendedName>
</protein>
<dbReference type="EMBL" id="BMIU01000023">
    <property type="protein sequence ID" value="GGF45755.1"/>
    <property type="molecule type" value="Genomic_DNA"/>
</dbReference>
<accession>A0ABQ1VAW2</accession>
<organism evidence="1 2">
    <name type="scientific">Echinicola rosea</name>
    <dbReference type="NCBI Taxonomy" id="1807691"/>
    <lineage>
        <taxon>Bacteria</taxon>
        <taxon>Pseudomonadati</taxon>
        <taxon>Bacteroidota</taxon>
        <taxon>Cytophagia</taxon>
        <taxon>Cytophagales</taxon>
        <taxon>Cyclobacteriaceae</taxon>
        <taxon>Echinicola</taxon>
    </lineage>
</organism>
<reference evidence="2" key="1">
    <citation type="journal article" date="2019" name="Int. J. Syst. Evol. Microbiol.">
        <title>The Global Catalogue of Microorganisms (GCM) 10K type strain sequencing project: providing services to taxonomists for standard genome sequencing and annotation.</title>
        <authorList>
            <consortium name="The Broad Institute Genomics Platform"/>
            <consortium name="The Broad Institute Genome Sequencing Center for Infectious Disease"/>
            <person name="Wu L."/>
            <person name="Ma J."/>
        </authorList>
    </citation>
    <scope>NUCLEOTIDE SEQUENCE [LARGE SCALE GENOMIC DNA]</scope>
    <source>
        <strain evidence="2">CGMCC 1.15407</strain>
    </source>
</reference>
<dbReference type="InterPro" id="IPR001353">
    <property type="entry name" value="Proteasome_sua/b"/>
</dbReference>
<keyword evidence="2" id="KW-1185">Reference proteome</keyword>
<dbReference type="InterPro" id="IPR029055">
    <property type="entry name" value="Ntn_hydrolases_N"/>
</dbReference>